<keyword evidence="2" id="KW-1185">Reference proteome</keyword>
<comment type="caution">
    <text evidence="1">The sequence shown here is derived from an EMBL/GenBank/DDBJ whole genome shotgun (WGS) entry which is preliminary data.</text>
</comment>
<organism evidence="1 2">
    <name type="scientific">Halteria grandinella</name>
    <dbReference type="NCBI Taxonomy" id="5974"/>
    <lineage>
        <taxon>Eukaryota</taxon>
        <taxon>Sar</taxon>
        <taxon>Alveolata</taxon>
        <taxon>Ciliophora</taxon>
        <taxon>Intramacronucleata</taxon>
        <taxon>Spirotrichea</taxon>
        <taxon>Stichotrichia</taxon>
        <taxon>Sporadotrichida</taxon>
        <taxon>Halteriidae</taxon>
        <taxon>Halteria</taxon>
    </lineage>
</organism>
<proteinExistence type="predicted"/>
<reference evidence="1" key="1">
    <citation type="submission" date="2019-06" db="EMBL/GenBank/DDBJ databases">
        <authorList>
            <person name="Zheng W."/>
        </authorList>
    </citation>
    <scope>NUCLEOTIDE SEQUENCE</scope>
    <source>
        <strain evidence="1">QDHG01</strain>
    </source>
</reference>
<dbReference type="Proteomes" id="UP000785679">
    <property type="component" value="Unassembled WGS sequence"/>
</dbReference>
<name>A0A8J8T595_HALGN</name>
<sequence>MAEMLSSMDTRDLTDQFYFNLMFSLQLKQLKQMYLASQSKFKNKHSPNIIAINLYNPIAVRYQRISWGEQSHVRIISKFRQHIGQESCWRSNGRCK</sequence>
<evidence type="ECO:0000313" key="2">
    <source>
        <dbReference type="Proteomes" id="UP000785679"/>
    </source>
</evidence>
<evidence type="ECO:0000313" key="1">
    <source>
        <dbReference type="EMBL" id="TNV82265.1"/>
    </source>
</evidence>
<accession>A0A8J8T595</accession>
<dbReference type="AlphaFoldDB" id="A0A8J8T595"/>
<gene>
    <name evidence="1" type="ORF">FGO68_gene14082</name>
</gene>
<protein>
    <submittedName>
        <fullName evidence="1">Uncharacterized protein</fullName>
    </submittedName>
</protein>
<dbReference type="EMBL" id="RRYP01005183">
    <property type="protein sequence ID" value="TNV82265.1"/>
    <property type="molecule type" value="Genomic_DNA"/>
</dbReference>